<feature type="region of interest" description="Disordered" evidence="1">
    <location>
        <begin position="1"/>
        <end position="45"/>
    </location>
</feature>
<dbReference type="EMBL" id="KK198756">
    <property type="protein sequence ID" value="KCW76820.1"/>
    <property type="molecule type" value="Genomic_DNA"/>
</dbReference>
<evidence type="ECO:0000256" key="1">
    <source>
        <dbReference type="SAM" id="MobiDB-lite"/>
    </source>
</evidence>
<feature type="compositionally biased region" description="Basic residues" evidence="1">
    <location>
        <begin position="87"/>
        <end position="108"/>
    </location>
</feature>
<proteinExistence type="predicted"/>
<organism evidence="2">
    <name type="scientific">Eucalyptus grandis</name>
    <name type="common">Flooded gum</name>
    <dbReference type="NCBI Taxonomy" id="71139"/>
    <lineage>
        <taxon>Eukaryota</taxon>
        <taxon>Viridiplantae</taxon>
        <taxon>Streptophyta</taxon>
        <taxon>Embryophyta</taxon>
        <taxon>Tracheophyta</taxon>
        <taxon>Spermatophyta</taxon>
        <taxon>Magnoliopsida</taxon>
        <taxon>eudicotyledons</taxon>
        <taxon>Gunneridae</taxon>
        <taxon>Pentapetalae</taxon>
        <taxon>rosids</taxon>
        <taxon>malvids</taxon>
        <taxon>Myrtales</taxon>
        <taxon>Myrtaceae</taxon>
        <taxon>Myrtoideae</taxon>
        <taxon>Eucalypteae</taxon>
        <taxon>Eucalyptus</taxon>
    </lineage>
</organism>
<name>A0A059CFX0_EUCGR</name>
<gene>
    <name evidence="2" type="ORF">EUGRSUZ_D01175</name>
</gene>
<sequence>MSWKWSSTFRPEGPIPEPEIRTQPSSKSQRNRPGTSSRSLLSGPTCHRAPLFRLVAGAPLRKALEDRRRRAALARAPSWRHWGQLRGHQRGRKTGRRKKSGFCRKKGGGNKYPAN</sequence>
<dbReference type="Gramene" id="KCW76820">
    <property type="protein sequence ID" value="KCW76820"/>
    <property type="gene ID" value="EUGRSUZ_D01175"/>
</dbReference>
<evidence type="ECO:0000313" key="2">
    <source>
        <dbReference type="EMBL" id="KCW76820.1"/>
    </source>
</evidence>
<dbReference type="InParanoid" id="A0A059CFX0"/>
<protein>
    <submittedName>
        <fullName evidence="2">Uncharacterized protein</fullName>
    </submittedName>
</protein>
<dbReference type="AlphaFoldDB" id="A0A059CFX0"/>
<accession>A0A059CFX0</accession>
<reference evidence="2" key="1">
    <citation type="submission" date="2013-07" db="EMBL/GenBank/DDBJ databases">
        <title>The genome of Eucalyptus grandis.</title>
        <authorList>
            <person name="Schmutz J."/>
            <person name="Hayes R."/>
            <person name="Myburg A."/>
            <person name="Tuskan G."/>
            <person name="Grattapaglia D."/>
            <person name="Rokhsar D.S."/>
        </authorList>
    </citation>
    <scope>NUCLEOTIDE SEQUENCE</scope>
    <source>
        <tissue evidence="2">Leaf extractions</tissue>
    </source>
</reference>
<feature type="compositionally biased region" description="Polar residues" evidence="1">
    <location>
        <begin position="22"/>
        <end position="42"/>
    </location>
</feature>
<feature type="region of interest" description="Disordered" evidence="1">
    <location>
        <begin position="80"/>
        <end position="115"/>
    </location>
</feature>